<dbReference type="NCBIfam" id="TIGR01451">
    <property type="entry name" value="B_ant_repeat"/>
    <property type="match status" value="1"/>
</dbReference>
<evidence type="ECO:0000259" key="1">
    <source>
        <dbReference type="Pfam" id="PF01345"/>
    </source>
</evidence>
<dbReference type="InterPro" id="IPR047589">
    <property type="entry name" value="DUF11_rpt"/>
</dbReference>
<gene>
    <name evidence="2" type="ORF">A2920_01885</name>
</gene>
<dbReference type="Proteomes" id="UP000179283">
    <property type="component" value="Unassembled WGS sequence"/>
</dbReference>
<dbReference type="Pfam" id="PF01345">
    <property type="entry name" value="DUF11"/>
    <property type="match status" value="1"/>
</dbReference>
<organism evidence="2 3">
    <name type="scientific">Candidatus Zambryskibacteria bacterium RIFCSPLOWO2_01_FULL_43_17</name>
    <dbReference type="NCBI Taxonomy" id="1802760"/>
    <lineage>
        <taxon>Bacteria</taxon>
        <taxon>Candidatus Zambryskiibacteriota</taxon>
    </lineage>
</organism>
<comment type="caution">
    <text evidence="2">The sequence shown here is derived from an EMBL/GenBank/DDBJ whole genome shotgun (WGS) entry which is preliminary data.</text>
</comment>
<dbReference type="Gene3D" id="2.60.40.10">
    <property type="entry name" value="Immunoglobulins"/>
    <property type="match status" value="1"/>
</dbReference>
<sequence>MSYLSSQFNISNDARDHLKRLFASALILATILSPIPFTPASADEEVAPAPIEEVIAETPAVVETPAEIVAEPAPQEETTAIVTGDAQAESTNENEVNTNIVQTEILPEAATSTASTTLEIIPEDNPVDAGNSTTTIGIANSNDATVLNDSGTDAGTGSNEIADSENAAIDTGDAVAVSDTVNVVNTNVVNSELNLTIVNAEGGEVGDIDIRPATESMGEGADSASSCTQECLSASGYNVTNENEATVVNDIVVSADTGANSATSSDTALIITGDAYAVANVVNVVNTNITESDLIFFIFNHFGNWDGNLIFPGEAFMNWLLSITNPDEADEGAGGISAPTSILNENTAVISNEISTEANTGDNSSTGGEGIIATGDAQATTNSLNIVNANHTGGSVFSLLVNIYGNWNKTVYNLPEGLTFEFFDGGFLLSANMGGGGPNTPPISVLNSNSANVANNISTSATTGGNSASADGSQIITGDAYAATNLVNIINTNIFSQNWLRAIVNVFGDWDGYLTFGEPDLWVGAVAEGADTLVAGQNIRYRFTIVNRGDAPAHNVVLKSHFDKDLIRFTSILGQSDISISLGDLPARSATEVFYDGYIVNGLPEGDSQILGTFKVTGDQPDAHEEDNTDSIVVTAINHIPAVTAEQIPSPLSAFQIKKTADVETILPGGTVNYKITINNNGKDAQNSILKDTIKDQYGNVVSEREWVLDTIYLMEEVNIEYAIEFSKDVKPGIYKNYAQVVSDNGSSAVAEAGIIILPELALTLPEVPIQPEVAGVFTETMEAPPVITREKIIENADLPVLSPDPEPQSKTPWWRVIAQAIKKVLAKVINPNHSIVFAAFLFQVSRTKQRRNKTFSMH</sequence>
<dbReference type="AlphaFoldDB" id="A0A1G2U2R0"/>
<reference evidence="2 3" key="1">
    <citation type="journal article" date="2016" name="Nat. Commun.">
        <title>Thousands of microbial genomes shed light on interconnected biogeochemical processes in an aquifer system.</title>
        <authorList>
            <person name="Anantharaman K."/>
            <person name="Brown C.T."/>
            <person name="Hug L.A."/>
            <person name="Sharon I."/>
            <person name="Castelle C.J."/>
            <person name="Probst A.J."/>
            <person name="Thomas B.C."/>
            <person name="Singh A."/>
            <person name="Wilkins M.J."/>
            <person name="Karaoz U."/>
            <person name="Brodie E.L."/>
            <person name="Williams K.H."/>
            <person name="Hubbard S.S."/>
            <person name="Banfield J.F."/>
        </authorList>
    </citation>
    <scope>NUCLEOTIDE SEQUENCE [LARGE SCALE GENOMIC DNA]</scope>
</reference>
<evidence type="ECO:0000313" key="3">
    <source>
        <dbReference type="Proteomes" id="UP000179283"/>
    </source>
</evidence>
<dbReference type="InterPro" id="IPR001434">
    <property type="entry name" value="OmcB-like_DUF11"/>
</dbReference>
<dbReference type="InterPro" id="IPR013783">
    <property type="entry name" value="Ig-like_fold"/>
</dbReference>
<name>A0A1G2U2R0_9BACT</name>
<accession>A0A1G2U2R0</accession>
<proteinExistence type="predicted"/>
<feature type="domain" description="DUF11" evidence="1">
    <location>
        <begin position="656"/>
        <end position="744"/>
    </location>
</feature>
<evidence type="ECO:0000313" key="2">
    <source>
        <dbReference type="EMBL" id="OHB03783.1"/>
    </source>
</evidence>
<protein>
    <recommendedName>
        <fullName evidence="1">DUF11 domain-containing protein</fullName>
    </recommendedName>
</protein>
<dbReference type="EMBL" id="MHWD01000016">
    <property type="protein sequence ID" value="OHB03783.1"/>
    <property type="molecule type" value="Genomic_DNA"/>
</dbReference>